<evidence type="ECO:0000313" key="3">
    <source>
        <dbReference type="Proteomes" id="UP000878956"/>
    </source>
</evidence>
<feature type="transmembrane region" description="Helical" evidence="1">
    <location>
        <begin position="38"/>
        <end position="56"/>
    </location>
</feature>
<name>A0AAN5VJN5_CLODI</name>
<sequence>MLKTLFILLAVFVIIKLSILIFKDALKFLNMFESKNESFIGWLFLCILALVIYNLIDIIL</sequence>
<comment type="caution">
    <text evidence="2">The sequence shown here is derived from an EMBL/GenBank/DDBJ whole genome shotgun (WGS) entry which is preliminary data.</text>
</comment>
<keyword evidence="1" id="KW-0472">Membrane</keyword>
<organism evidence="2 3">
    <name type="scientific">Clostridioides difficile</name>
    <name type="common">Peptoclostridium difficile</name>
    <dbReference type="NCBI Taxonomy" id="1496"/>
    <lineage>
        <taxon>Bacteria</taxon>
        <taxon>Bacillati</taxon>
        <taxon>Bacillota</taxon>
        <taxon>Clostridia</taxon>
        <taxon>Peptostreptococcales</taxon>
        <taxon>Peptostreptococcaceae</taxon>
        <taxon>Clostridioides</taxon>
    </lineage>
</organism>
<accession>A0AAN5VJN5</accession>
<keyword evidence="1" id="KW-0812">Transmembrane</keyword>
<dbReference type="RefSeq" id="WP_022620784.1">
    <property type="nucleotide sequence ID" value="NZ_BIND01000015.1"/>
</dbReference>
<reference evidence="2" key="1">
    <citation type="journal article" date="2018" name="Genome Biol.">
        <title>SKESA: strategic k-mer extension for scrupulous assemblies.</title>
        <authorList>
            <person name="Souvorov A."/>
            <person name="Agarwala R."/>
            <person name="Lipman D.J."/>
        </authorList>
    </citation>
    <scope>NUCLEOTIDE SEQUENCE</scope>
    <source>
        <strain evidence="2">HN1000</strain>
    </source>
</reference>
<gene>
    <name evidence="2" type="ORF">KRM00_000985</name>
</gene>
<protein>
    <submittedName>
        <fullName evidence="2">Uncharacterized protein</fullName>
    </submittedName>
</protein>
<dbReference type="EMBL" id="DAEPXK010000008">
    <property type="protein sequence ID" value="HBH1541524.1"/>
    <property type="molecule type" value="Genomic_DNA"/>
</dbReference>
<proteinExistence type="predicted"/>
<dbReference type="AlphaFoldDB" id="A0AAN5VJN5"/>
<evidence type="ECO:0000313" key="2">
    <source>
        <dbReference type="EMBL" id="HBH1541524.1"/>
    </source>
</evidence>
<feature type="transmembrane region" description="Helical" evidence="1">
    <location>
        <begin position="6"/>
        <end position="26"/>
    </location>
</feature>
<keyword evidence="1" id="KW-1133">Transmembrane helix</keyword>
<dbReference type="Proteomes" id="UP000878956">
    <property type="component" value="Unassembled WGS sequence"/>
</dbReference>
<evidence type="ECO:0000256" key="1">
    <source>
        <dbReference type="SAM" id="Phobius"/>
    </source>
</evidence>
<reference evidence="2" key="2">
    <citation type="submission" date="2021-06" db="EMBL/GenBank/DDBJ databases">
        <authorList>
            <consortium name="NCBI Pathogen Detection Project"/>
        </authorList>
    </citation>
    <scope>NUCLEOTIDE SEQUENCE</scope>
    <source>
        <strain evidence="2">HN1000</strain>
    </source>
</reference>